<proteinExistence type="predicted"/>
<sequence length="78" mass="8372">MPNNQRIELNGMAASTWWGIGLLAYAVLTLIIAAFKPSPVWRTGKIQAFVKLFGEKGTVIFLGIIALIFGGIGLGLLL</sequence>
<reference evidence="2" key="1">
    <citation type="submission" date="2024-06" db="EMBL/GenBank/DDBJ databases">
        <title>A Novel Isolate, Dehalogenimonas sp. Strain 4OHTPN, Dechlorinates Aromatic 4 Hydroxy chlorothalonil by a Novel Reductive Dehalogenase.</title>
        <authorList>
            <person name="Liu G."/>
        </authorList>
    </citation>
    <scope>NUCLEOTIDE SEQUENCE</scope>
    <source>
        <strain evidence="2">4OHTPN</strain>
    </source>
</reference>
<feature type="transmembrane region" description="Helical" evidence="1">
    <location>
        <begin position="16"/>
        <end position="36"/>
    </location>
</feature>
<feature type="transmembrane region" description="Helical" evidence="1">
    <location>
        <begin position="57"/>
        <end position="77"/>
    </location>
</feature>
<keyword evidence="1" id="KW-0812">Transmembrane</keyword>
<dbReference type="AlphaFoldDB" id="A0AAU8GB40"/>
<protein>
    <submittedName>
        <fullName evidence="2">Uncharacterized protein</fullName>
    </submittedName>
</protein>
<evidence type="ECO:0000313" key="2">
    <source>
        <dbReference type="EMBL" id="XCH33885.1"/>
    </source>
</evidence>
<accession>A0AAU8GB40</accession>
<dbReference type="RefSeq" id="WP_353715077.1">
    <property type="nucleotide sequence ID" value="NZ_CP159307.1"/>
</dbReference>
<name>A0AAU8GB40_9CHLR</name>
<keyword evidence="1" id="KW-0472">Membrane</keyword>
<gene>
    <name evidence="2" type="ORF">ABV300_03145</name>
</gene>
<organism evidence="2">
    <name type="scientific">Dehalogenimonas sp. 4OHTPN</name>
    <dbReference type="NCBI Taxonomy" id="3166643"/>
    <lineage>
        <taxon>Bacteria</taxon>
        <taxon>Bacillati</taxon>
        <taxon>Chloroflexota</taxon>
        <taxon>Dehalococcoidia</taxon>
        <taxon>Dehalococcoidales</taxon>
        <taxon>Dehalococcoidaceae</taxon>
        <taxon>Dehalogenimonas</taxon>
    </lineage>
</organism>
<evidence type="ECO:0000256" key="1">
    <source>
        <dbReference type="SAM" id="Phobius"/>
    </source>
</evidence>
<dbReference type="EMBL" id="CP159307">
    <property type="protein sequence ID" value="XCH33885.1"/>
    <property type="molecule type" value="Genomic_DNA"/>
</dbReference>
<keyword evidence="1" id="KW-1133">Transmembrane helix</keyword>